<dbReference type="InterPro" id="IPR002625">
    <property type="entry name" value="Smr_dom"/>
</dbReference>
<sequence length="827" mass="89147">MLPYVSRHPLTGSLLRSLRHHLKPAQNTNAPIAGSLQGGGLFRRSFSGPSSSSSGGGGGAEGWAAEEVVEYLNEGGEVICSGKGFIRPVNPGKDSHFLVGDRPTPLSDGAAVAKILEVVRRWRWGPDMESNLSRLQFVPSPLQLSRAISHLLRSSPSSSSSSSGDAEAALGLLRWARRQPWYAPDDGSYSLLLDRLNSSGDFDGVQALFDDLMAESGGGAASFSGAGNRAIQYLARAGRLEVSFHCFKNLLAGGAAVETQTFNALITLFLSKGLPYKAFEIYESMGESSAALDGATYNLLVPALARSGRLDAALKLYHEMKTGGGAGLRPSLQTFSSLVDSLGKSGRLELALQVYCDMQADGHRPSAATFGSMIESFVKAGKLDAAVKLWEEMKTTGFRPNFALFTAMVEAHARSGRLGGAAALFAEMEKAGFLPTPATYASLIETHAAAGEVDAAMKLYTSMAGAGMRPGLSTYSALLSLLSSKKLPDMAGKILLEMKAAGFPADVAASDVLMGFIRGGTTELALQWLQFMGSAGVRTNNFIVRQLFESCMRAALYGAARPLLEAYVGGAAKVDLILYTSILAHLVRCKEEGDERRLMGILATTGHPAHHFLCELFSGPERRGKPVLALVREFFHGLDMELEEGAARYFVNVLLNYLVLMGQMNRARCVWKVAYESKLFPKAIVFDQHIAWSLDVRSLSVGAALAATAHTLHRFRKRMLYYGVVPRRIKLVTGPSLRMAVAATLAALESPFEVGRVVLRAPGELVLDWFKRPIVQQFLVNEIPSKADVLLHRLDVLFPSSSPEIRSTLSPPKKRPSSSSSMKNSSF</sequence>
<feature type="repeat" description="PPR" evidence="3">
    <location>
        <begin position="331"/>
        <end position="365"/>
    </location>
</feature>
<dbReference type="Gene3D" id="1.25.40.10">
    <property type="entry name" value="Tetratricopeptide repeat domain"/>
    <property type="match status" value="4"/>
</dbReference>
<dbReference type="OrthoDB" id="185373at2759"/>
<reference evidence="6" key="1">
    <citation type="submission" date="2020-02" db="EMBL/GenBank/DDBJ databases">
        <authorList>
            <person name="Scholz U."/>
            <person name="Mascher M."/>
            <person name="Fiebig A."/>
        </authorList>
    </citation>
    <scope>NUCLEOTIDE SEQUENCE</scope>
</reference>
<evidence type="ECO:0000256" key="4">
    <source>
        <dbReference type="SAM" id="MobiDB-lite"/>
    </source>
</evidence>
<organism evidence="6 7">
    <name type="scientific">Spirodela intermedia</name>
    <name type="common">Intermediate duckweed</name>
    <dbReference type="NCBI Taxonomy" id="51605"/>
    <lineage>
        <taxon>Eukaryota</taxon>
        <taxon>Viridiplantae</taxon>
        <taxon>Streptophyta</taxon>
        <taxon>Embryophyta</taxon>
        <taxon>Tracheophyta</taxon>
        <taxon>Spermatophyta</taxon>
        <taxon>Magnoliopsida</taxon>
        <taxon>Liliopsida</taxon>
        <taxon>Araceae</taxon>
        <taxon>Lemnoideae</taxon>
        <taxon>Spirodela</taxon>
    </lineage>
</organism>
<feature type="region of interest" description="Disordered" evidence="4">
    <location>
        <begin position="803"/>
        <end position="827"/>
    </location>
</feature>
<accession>A0A7I8KAQ4</accession>
<dbReference type="PANTHER" id="PTHR47447">
    <property type="entry name" value="OS03G0856100 PROTEIN"/>
    <property type="match status" value="1"/>
</dbReference>
<dbReference type="AlphaFoldDB" id="A0A7I8KAQ4"/>
<proteinExistence type="inferred from homology"/>
<dbReference type="InterPro" id="IPR002885">
    <property type="entry name" value="PPR_rpt"/>
</dbReference>
<dbReference type="PROSITE" id="PS50828">
    <property type="entry name" value="SMR"/>
    <property type="match status" value="1"/>
</dbReference>
<keyword evidence="7" id="KW-1185">Reference proteome</keyword>
<keyword evidence="2" id="KW-0677">Repeat</keyword>
<feature type="repeat" description="PPR" evidence="3">
    <location>
        <begin position="366"/>
        <end position="400"/>
    </location>
</feature>
<dbReference type="Pfam" id="PF01535">
    <property type="entry name" value="PPR"/>
    <property type="match status" value="2"/>
</dbReference>
<evidence type="ECO:0000256" key="1">
    <source>
        <dbReference type="ARBA" id="ARBA00007626"/>
    </source>
</evidence>
<gene>
    <name evidence="6" type="ORF">SI8410_04004965</name>
</gene>
<feature type="compositionally biased region" description="Low complexity" evidence="4">
    <location>
        <begin position="807"/>
        <end position="827"/>
    </location>
</feature>
<evidence type="ECO:0000256" key="2">
    <source>
        <dbReference type="ARBA" id="ARBA00022737"/>
    </source>
</evidence>
<dbReference type="EMBL" id="LR746267">
    <property type="protein sequence ID" value="CAA7394304.1"/>
    <property type="molecule type" value="Genomic_DNA"/>
</dbReference>
<dbReference type="Pfam" id="PF13041">
    <property type="entry name" value="PPR_2"/>
    <property type="match status" value="1"/>
</dbReference>
<feature type="repeat" description="PPR" evidence="3">
    <location>
        <begin position="401"/>
        <end position="435"/>
    </location>
</feature>
<evidence type="ECO:0000313" key="7">
    <source>
        <dbReference type="Proteomes" id="UP000663760"/>
    </source>
</evidence>
<comment type="similarity">
    <text evidence="1">Belongs to the PPR family. P subfamily.</text>
</comment>
<dbReference type="PROSITE" id="PS51375">
    <property type="entry name" value="PPR"/>
    <property type="match status" value="5"/>
</dbReference>
<name>A0A7I8KAQ4_SPIIN</name>
<dbReference type="NCBIfam" id="TIGR00756">
    <property type="entry name" value="PPR"/>
    <property type="match status" value="5"/>
</dbReference>
<dbReference type="Pfam" id="PF17177">
    <property type="entry name" value="PPR_long"/>
    <property type="match status" value="1"/>
</dbReference>
<feature type="repeat" description="PPR" evidence="3">
    <location>
        <begin position="436"/>
        <end position="470"/>
    </location>
</feature>
<dbReference type="PANTHER" id="PTHR47447:SF17">
    <property type="entry name" value="OS12G0638900 PROTEIN"/>
    <property type="match status" value="1"/>
</dbReference>
<feature type="domain" description="Smr" evidence="5">
    <location>
        <begin position="694"/>
        <end position="770"/>
    </location>
</feature>
<feature type="repeat" description="PPR" evidence="3">
    <location>
        <begin position="293"/>
        <end position="327"/>
    </location>
</feature>
<dbReference type="InterPro" id="IPR011990">
    <property type="entry name" value="TPR-like_helical_dom_sf"/>
</dbReference>
<protein>
    <recommendedName>
        <fullName evidence="5">Smr domain-containing protein</fullName>
    </recommendedName>
</protein>
<dbReference type="SMART" id="SM00463">
    <property type="entry name" value="SMR"/>
    <property type="match status" value="1"/>
</dbReference>
<dbReference type="Proteomes" id="UP000663760">
    <property type="component" value="Chromosome 4"/>
</dbReference>
<dbReference type="InterPro" id="IPR033443">
    <property type="entry name" value="PROP1-like_PPR_dom"/>
</dbReference>
<evidence type="ECO:0000259" key="5">
    <source>
        <dbReference type="PROSITE" id="PS50828"/>
    </source>
</evidence>
<evidence type="ECO:0000256" key="3">
    <source>
        <dbReference type="PROSITE-ProRule" id="PRU00708"/>
    </source>
</evidence>
<evidence type="ECO:0000313" key="6">
    <source>
        <dbReference type="EMBL" id="CAA7394304.1"/>
    </source>
</evidence>